<gene>
    <name evidence="1" type="ORF">BSZ05_14775</name>
</gene>
<organism evidence="1 2">
    <name type="scientific">Vibrio mediterranei</name>
    <dbReference type="NCBI Taxonomy" id="689"/>
    <lineage>
        <taxon>Bacteria</taxon>
        <taxon>Pseudomonadati</taxon>
        <taxon>Pseudomonadota</taxon>
        <taxon>Gammaproteobacteria</taxon>
        <taxon>Vibrionales</taxon>
        <taxon>Vibrionaceae</taxon>
        <taxon>Vibrio</taxon>
    </lineage>
</organism>
<accession>A0AAN1FI00</accession>
<evidence type="ECO:0000313" key="2">
    <source>
        <dbReference type="Proteomes" id="UP000197092"/>
    </source>
</evidence>
<dbReference type="EMBL" id="CP018308">
    <property type="protein sequence ID" value="ASI90953.1"/>
    <property type="molecule type" value="Genomic_DNA"/>
</dbReference>
<proteinExistence type="predicted"/>
<dbReference type="GO" id="GO:0016787">
    <property type="term" value="F:hydrolase activity"/>
    <property type="evidence" value="ECO:0007669"/>
    <property type="project" value="UniProtKB-KW"/>
</dbReference>
<dbReference type="RefSeq" id="WP_088877337.1">
    <property type="nucleotide sequence ID" value="NZ_CP018308.1"/>
</dbReference>
<dbReference type="Proteomes" id="UP000197092">
    <property type="component" value="Chromosome 1"/>
</dbReference>
<dbReference type="Pfam" id="PF12375">
    <property type="entry name" value="DUF3653"/>
    <property type="match status" value="1"/>
</dbReference>
<protein>
    <submittedName>
        <fullName evidence="1">S-adenosylhomocysteine hydrolase</fullName>
    </submittedName>
</protein>
<dbReference type="InterPro" id="IPR021077">
    <property type="entry name" value="Phage_phi-Lf_Orf112"/>
</dbReference>
<reference evidence="2" key="1">
    <citation type="submission" date="2016-12" db="EMBL/GenBank/DDBJ databases">
        <title>Comparative genomic analysis reveals the diversity, evolution, and environmental adaptation strategies of the genus Vibrio.</title>
        <authorList>
            <person name="Lin H."/>
            <person name="Wang X."/>
            <person name="Zhang X.-H."/>
        </authorList>
    </citation>
    <scope>NUCLEOTIDE SEQUENCE [LARGE SCALE GENOMIC DNA]</scope>
    <source>
        <strain evidence="2">QT6D1</strain>
    </source>
</reference>
<sequence>MILESFAILYWQEFETIRAGAEFFHVNKVTISRWLNGTVPINPMAEKLLLIKALGYLPNDMRWYGFRIDEKRAVFITPSGREFSPKELESFAHWRDEYTQLVELHGHIEYPKVYPAKENLLPFRGGRRMTAAPWIPTKMK</sequence>
<dbReference type="KEGG" id="vsh:BSZ05_14775"/>
<name>A0AAN1FI00_9VIBR</name>
<keyword evidence="1" id="KW-0378">Hydrolase</keyword>
<evidence type="ECO:0000313" key="1">
    <source>
        <dbReference type="EMBL" id="ASI90953.1"/>
    </source>
</evidence>
<dbReference type="AlphaFoldDB" id="A0AAN1FI00"/>